<name>A0A097AUA4_THEKI</name>
<evidence type="ECO:0008006" key="3">
    <source>
        <dbReference type="Google" id="ProtNLM"/>
    </source>
</evidence>
<dbReference type="STRING" id="2325.TKV_c22760"/>
<dbReference type="AlphaFoldDB" id="A0A097AUA4"/>
<dbReference type="EMBL" id="CP009170">
    <property type="protein sequence ID" value="AIS53404.1"/>
    <property type="molecule type" value="Genomic_DNA"/>
</dbReference>
<protein>
    <recommendedName>
        <fullName evidence="3">Lipoprotein</fullName>
    </recommendedName>
</protein>
<dbReference type="eggNOG" id="ENOG502ZXKI">
    <property type="taxonomic scope" value="Bacteria"/>
</dbReference>
<dbReference type="OrthoDB" id="108903at2"/>
<gene>
    <name evidence="1" type="ORF">TKV_c22760</name>
</gene>
<organism evidence="1 2">
    <name type="scientific">Thermoanaerobacter kivui</name>
    <name type="common">Acetogenium kivui</name>
    <dbReference type="NCBI Taxonomy" id="2325"/>
    <lineage>
        <taxon>Bacteria</taxon>
        <taxon>Bacillati</taxon>
        <taxon>Bacillota</taxon>
        <taxon>Clostridia</taxon>
        <taxon>Thermoanaerobacterales</taxon>
        <taxon>Thermoanaerobacteraceae</taxon>
        <taxon>Thermoanaerobacter</taxon>
    </lineage>
</organism>
<proteinExistence type="predicted"/>
<reference evidence="2" key="1">
    <citation type="journal article" date="2015" name="Genome Announc.">
        <title>Whole-Genome Sequences of 80 Environmental and Clinical Isolates of Burkholderia pseudomallei.</title>
        <authorList>
            <person name="Johnson S.L."/>
            <person name="Baker A.L."/>
            <person name="Chain P.S."/>
            <person name="Currie B.J."/>
            <person name="Daligault H.E."/>
            <person name="Davenport K.W."/>
            <person name="Davis C.B."/>
            <person name="Inglis T.J."/>
            <person name="Kaestli M."/>
            <person name="Koren S."/>
            <person name="Mayo M."/>
            <person name="Merritt A.J."/>
            <person name="Price E.P."/>
            <person name="Sarovich D.S."/>
            <person name="Warner J."/>
            <person name="Rosovitz M.J."/>
        </authorList>
    </citation>
    <scope>NUCLEOTIDE SEQUENCE [LARGE SCALE GENOMIC DNA]</scope>
    <source>
        <strain evidence="2">DSM 2030</strain>
    </source>
</reference>
<dbReference type="SUPFAM" id="SSF82171">
    <property type="entry name" value="DPP6 N-terminal domain-like"/>
    <property type="match status" value="1"/>
</dbReference>
<dbReference type="InterPro" id="IPR011042">
    <property type="entry name" value="6-blade_b-propeller_TolB-like"/>
</dbReference>
<accession>A0A097AUA4</accession>
<sequence length="485" mass="55655">MRKLFLFLTMVMFFLTSCDVVKLKESSTTRKEPPIRLVFSLPNSSEDFDNTLYTVLLYDSNSNKIASEFLKNKRIGYYKLSPRQDKIVVGIHYDAASFEYYVINIDGSAPERLTLPVRDGIYPVWSNDGEYIYGISPDSLNAKSGYIFSYDVNKGTFEKYPLEGEINSCGKIKPYFNNKGVLFICDNKINYLNFENKVVKPVYSFNGSVTYGSLDKSRTIFVLNDEKNCLDVLDGNNFKIIKTYKNILKYKFYSLDSMAFPDGEHVIFKIYKYDDKGNFIEAPIVSVDLNGNVRELKESDNLEWNSVKFISERKLAGVSRAEKVLFYDLNSFQDMPYMETVLCRNNEIGYLKKLKIALPNGWKEKFTGGNEVYILNSKDEINGGIYVISYYKDQYFGGFLLNHSELLKKEDIKTPIGEGKIAVLRRSPPAASNDPTTYIEIFGIIPIADNDLAYCIWLGPLKDDVKTINEAVRIMEYMMKNLNTM</sequence>
<dbReference type="Proteomes" id="UP000029669">
    <property type="component" value="Chromosome"/>
</dbReference>
<evidence type="ECO:0000313" key="1">
    <source>
        <dbReference type="EMBL" id="AIS53404.1"/>
    </source>
</evidence>
<evidence type="ECO:0000313" key="2">
    <source>
        <dbReference type="Proteomes" id="UP000029669"/>
    </source>
</evidence>
<dbReference type="RefSeq" id="WP_049685979.1">
    <property type="nucleotide sequence ID" value="NZ_CP009170.1"/>
</dbReference>
<dbReference type="PROSITE" id="PS51257">
    <property type="entry name" value="PROKAR_LIPOPROTEIN"/>
    <property type="match status" value="1"/>
</dbReference>
<keyword evidence="2" id="KW-1185">Reference proteome</keyword>
<dbReference type="HOGENOM" id="CLU_563742_0_0_9"/>
<dbReference type="Gene3D" id="2.120.10.30">
    <property type="entry name" value="TolB, C-terminal domain"/>
    <property type="match status" value="1"/>
</dbReference>
<dbReference type="KEGG" id="tki:TKV_c22760"/>